<feature type="domain" description="Mannitol dehydrogenase C-terminal" evidence="4">
    <location>
        <begin position="229"/>
        <end position="351"/>
    </location>
</feature>
<protein>
    <submittedName>
        <fullName evidence="5">Mannitol dehydrogenase family protein</fullName>
    </submittedName>
</protein>
<dbReference type="InterPro" id="IPR050988">
    <property type="entry name" value="Mannitol_DH/Oxidoreductase"/>
</dbReference>
<dbReference type="SUPFAM" id="SSF51735">
    <property type="entry name" value="NAD(P)-binding Rossmann-fold domains"/>
    <property type="match status" value="1"/>
</dbReference>
<dbReference type="InterPro" id="IPR000669">
    <property type="entry name" value="Mannitol_DH"/>
</dbReference>
<dbReference type="Gene3D" id="1.10.1040.10">
    <property type="entry name" value="N-(1-d-carboxylethyl)-l-norvaline Dehydrogenase, domain 2"/>
    <property type="match status" value="1"/>
</dbReference>
<evidence type="ECO:0000259" key="4">
    <source>
        <dbReference type="Pfam" id="PF08125"/>
    </source>
</evidence>
<dbReference type="InterPro" id="IPR036291">
    <property type="entry name" value="NAD(P)-bd_dom_sf"/>
</dbReference>
<dbReference type="GeneID" id="92760797"/>
<name>A0A7T4EH89_9CORY</name>
<dbReference type="AlphaFoldDB" id="A0A7T4EH89"/>
<dbReference type="InterPro" id="IPR013118">
    <property type="entry name" value="Mannitol_DH_C"/>
</dbReference>
<dbReference type="RefSeq" id="WP_198481476.1">
    <property type="nucleotide sequence ID" value="NZ_CP066007.1"/>
</dbReference>
<sequence>MSTLVHLGLGAFHRAHQVWYTHEADPDWNYVSFTGRSARMSDLLTAQDNKYMLVTRSKDGDTFDLIETITETQPAANVERLMELMASSDVKVVTLTITEAGYDDTSDNSAPQRIAKGLTARKASGAGPIAIMSCDNVSGNGEKCKQAVYAVADDELKAWMDENVTFPTTSIDRITPATTDELIELVKKETGFADKAPVVTEPFASWVIEGEFPAGRPNWEKAGVEFVEDIEPFEHRKLWLLNGSHSLMAYYGQLKGHETVADAICDPDVHEKVEALWDEAAQGLPMDVTDYRASLIERFENPNIRHNLAQIAIDGATKQQNRAVPIYGIAHGDGAAFSIAAWIVYCLTTEDIKDTRADEINEAKGQSDPVQALCQVLGIDADEKIRAHVEKIQNA</sequence>
<dbReference type="GO" id="GO:0008926">
    <property type="term" value="F:mannitol-1-phosphate 5-dehydrogenase activity"/>
    <property type="evidence" value="ECO:0007669"/>
    <property type="project" value="UniProtKB-EC"/>
</dbReference>
<dbReference type="Gene3D" id="3.40.50.720">
    <property type="entry name" value="NAD(P)-binding Rossmann-like Domain"/>
    <property type="match status" value="1"/>
</dbReference>
<dbReference type="PRINTS" id="PR00084">
    <property type="entry name" value="MTLDHDRGNASE"/>
</dbReference>
<dbReference type="InterPro" id="IPR008927">
    <property type="entry name" value="6-PGluconate_DH-like_C_sf"/>
</dbReference>
<proteinExistence type="predicted"/>
<reference evidence="5 6" key="1">
    <citation type="submission" date="2020-12" db="EMBL/GenBank/DDBJ databases">
        <title>FDA dAtabase for Regulatory Grade micrObial Sequences (FDA-ARGOS): Supporting development and validation of Infectious Disease Dx tests.</title>
        <authorList>
            <person name="Sproer C."/>
            <person name="Gronow S."/>
            <person name="Severitt S."/>
            <person name="Schroder I."/>
            <person name="Tallon L."/>
            <person name="Sadzewicz L."/>
            <person name="Zhao X."/>
            <person name="Boylan J."/>
            <person name="Ott S."/>
            <person name="Bowen H."/>
            <person name="Vavikolanu K."/>
            <person name="Mehta A."/>
            <person name="Aluvathingal J."/>
            <person name="Nadendla S."/>
            <person name="Lowell S."/>
            <person name="Myers T."/>
            <person name="Yan Y."/>
            <person name="Sichtig H."/>
        </authorList>
    </citation>
    <scope>NUCLEOTIDE SEQUENCE [LARGE SCALE GENOMIC DNA]</scope>
    <source>
        <strain evidence="5 6">FDAARGOS_1053</strain>
    </source>
</reference>
<dbReference type="Pfam" id="PF01232">
    <property type="entry name" value="Mannitol_dh"/>
    <property type="match status" value="1"/>
</dbReference>
<dbReference type="EMBL" id="CP066007">
    <property type="protein sequence ID" value="QQB47361.1"/>
    <property type="molecule type" value="Genomic_DNA"/>
</dbReference>
<evidence type="ECO:0000256" key="1">
    <source>
        <dbReference type="ARBA" id="ARBA00023002"/>
    </source>
</evidence>
<evidence type="ECO:0000313" key="5">
    <source>
        <dbReference type="EMBL" id="QQB47361.1"/>
    </source>
</evidence>
<dbReference type="InterPro" id="IPR013328">
    <property type="entry name" value="6PGD_dom2"/>
</dbReference>
<gene>
    <name evidence="5" type="ORF">I6I10_05570</name>
</gene>
<evidence type="ECO:0000256" key="2">
    <source>
        <dbReference type="ARBA" id="ARBA00048615"/>
    </source>
</evidence>
<dbReference type="SUPFAM" id="SSF48179">
    <property type="entry name" value="6-phosphogluconate dehydrogenase C-terminal domain-like"/>
    <property type="match status" value="1"/>
</dbReference>
<dbReference type="InterPro" id="IPR013131">
    <property type="entry name" value="Mannitol_DH_N"/>
</dbReference>
<evidence type="ECO:0000259" key="3">
    <source>
        <dbReference type="Pfam" id="PF01232"/>
    </source>
</evidence>
<evidence type="ECO:0000313" key="6">
    <source>
        <dbReference type="Proteomes" id="UP000596145"/>
    </source>
</evidence>
<dbReference type="PANTHER" id="PTHR43362">
    <property type="entry name" value="MANNITOL DEHYDROGENASE DSF1-RELATED"/>
    <property type="match status" value="1"/>
</dbReference>
<keyword evidence="1" id="KW-0560">Oxidoreductase</keyword>
<dbReference type="PANTHER" id="PTHR43362:SF1">
    <property type="entry name" value="MANNITOL DEHYDROGENASE 2-RELATED"/>
    <property type="match status" value="1"/>
</dbReference>
<organism evidence="5 6">
    <name type="scientific">Corynebacterium glucuronolyticum</name>
    <dbReference type="NCBI Taxonomy" id="39791"/>
    <lineage>
        <taxon>Bacteria</taxon>
        <taxon>Bacillati</taxon>
        <taxon>Actinomycetota</taxon>
        <taxon>Actinomycetes</taxon>
        <taxon>Mycobacteriales</taxon>
        <taxon>Corynebacteriaceae</taxon>
        <taxon>Corynebacterium</taxon>
    </lineage>
</organism>
<comment type="catalytic activity">
    <reaction evidence="2">
        <text>D-mannitol 1-phosphate + NAD(+) = beta-D-fructose 6-phosphate + NADH + H(+)</text>
        <dbReference type="Rhea" id="RHEA:19661"/>
        <dbReference type="ChEBI" id="CHEBI:15378"/>
        <dbReference type="ChEBI" id="CHEBI:57540"/>
        <dbReference type="ChEBI" id="CHEBI:57634"/>
        <dbReference type="ChEBI" id="CHEBI:57945"/>
        <dbReference type="ChEBI" id="CHEBI:61381"/>
        <dbReference type="EC" id="1.1.1.17"/>
    </reaction>
</comment>
<accession>A0A7T4EH89</accession>
<dbReference type="Pfam" id="PF08125">
    <property type="entry name" value="Mannitol_dh_C"/>
    <property type="match status" value="1"/>
</dbReference>
<feature type="domain" description="Mannitol dehydrogenase N-terminal" evidence="3">
    <location>
        <begin position="4"/>
        <end position="221"/>
    </location>
</feature>
<dbReference type="Proteomes" id="UP000596145">
    <property type="component" value="Chromosome"/>
</dbReference>